<dbReference type="Proteomes" id="UP000198424">
    <property type="component" value="Unassembled WGS sequence"/>
</dbReference>
<dbReference type="InterPro" id="IPR002347">
    <property type="entry name" value="SDR_fam"/>
</dbReference>
<dbReference type="InterPro" id="IPR036291">
    <property type="entry name" value="NAD(P)-bd_dom_sf"/>
</dbReference>
<name>A0A086AP32_FLAHY</name>
<evidence type="ECO:0000256" key="2">
    <source>
        <dbReference type="ARBA" id="ARBA00011881"/>
    </source>
</evidence>
<accession>A0A086AP32</accession>
<dbReference type="EMBL" id="JPRM01000006">
    <property type="protein sequence ID" value="KFF18446.1"/>
    <property type="molecule type" value="Genomic_DNA"/>
</dbReference>
<reference evidence="4 6" key="1">
    <citation type="submission" date="2014-07" db="EMBL/GenBank/DDBJ databases">
        <title>Genome of Flavobacterium hydatis DSM 2063.</title>
        <authorList>
            <person name="Pipes S.E."/>
            <person name="Stropko S.J."/>
            <person name="Newman J.D."/>
        </authorList>
    </citation>
    <scope>NUCLEOTIDE SEQUENCE [LARGE SCALE GENOMIC DNA]</scope>
    <source>
        <strain evidence="4 6">DSM 2063</strain>
    </source>
</reference>
<protein>
    <submittedName>
        <fullName evidence="4">3-oxoacyl-ACP reductase</fullName>
    </submittedName>
</protein>
<dbReference type="RefSeq" id="WP_035619787.1">
    <property type="nucleotide sequence ID" value="NZ_JBEWQG010000001.1"/>
</dbReference>
<dbReference type="eggNOG" id="COG1028">
    <property type="taxonomic scope" value="Bacteria"/>
</dbReference>
<dbReference type="GO" id="GO:0006006">
    <property type="term" value="P:glucose metabolic process"/>
    <property type="evidence" value="ECO:0007669"/>
    <property type="project" value="TreeGrafter"/>
</dbReference>
<dbReference type="GO" id="GO:0050038">
    <property type="term" value="F:L-xylulose reductase (NADPH) activity"/>
    <property type="evidence" value="ECO:0007669"/>
    <property type="project" value="TreeGrafter"/>
</dbReference>
<evidence type="ECO:0000313" key="5">
    <source>
        <dbReference type="EMBL" id="OXA96807.1"/>
    </source>
</evidence>
<gene>
    <name evidence="5" type="ORF">B0A62_06025</name>
    <name evidence="4" type="ORF">IW20_06000</name>
</gene>
<dbReference type="PANTHER" id="PTHR44252:SF3">
    <property type="entry name" value="D-ERYTHRULOSE REDUCTASE-RELATED"/>
    <property type="match status" value="1"/>
</dbReference>
<dbReference type="SUPFAM" id="SSF51735">
    <property type="entry name" value="NAD(P)-binding Rossmann-fold domains"/>
    <property type="match status" value="1"/>
</dbReference>
<dbReference type="GO" id="GO:0004090">
    <property type="term" value="F:carbonyl reductase (NADPH) activity"/>
    <property type="evidence" value="ECO:0007669"/>
    <property type="project" value="TreeGrafter"/>
</dbReference>
<dbReference type="PROSITE" id="PS00061">
    <property type="entry name" value="ADH_SHORT"/>
    <property type="match status" value="1"/>
</dbReference>
<evidence type="ECO:0000313" key="4">
    <source>
        <dbReference type="EMBL" id="KFF18446.1"/>
    </source>
</evidence>
<dbReference type="InterPro" id="IPR020904">
    <property type="entry name" value="Sc_DH/Rdtase_CS"/>
</dbReference>
<evidence type="ECO:0000313" key="6">
    <source>
        <dbReference type="Proteomes" id="UP000028712"/>
    </source>
</evidence>
<dbReference type="PRINTS" id="PR00081">
    <property type="entry name" value="GDHRDH"/>
</dbReference>
<dbReference type="Gene3D" id="3.40.50.720">
    <property type="entry name" value="NAD(P)-binding Rossmann-like Domain"/>
    <property type="match status" value="1"/>
</dbReference>
<dbReference type="PRINTS" id="PR00080">
    <property type="entry name" value="SDRFAMILY"/>
</dbReference>
<dbReference type="Proteomes" id="UP000028712">
    <property type="component" value="Unassembled WGS sequence"/>
</dbReference>
<comment type="caution">
    <text evidence="4">The sequence shown here is derived from an EMBL/GenBank/DDBJ whole genome shotgun (WGS) entry which is preliminary data.</text>
</comment>
<organism evidence="4 6">
    <name type="scientific">Flavobacterium hydatis</name>
    <name type="common">Cytophaga aquatilis</name>
    <dbReference type="NCBI Taxonomy" id="991"/>
    <lineage>
        <taxon>Bacteria</taxon>
        <taxon>Pseudomonadati</taxon>
        <taxon>Bacteroidota</taxon>
        <taxon>Flavobacteriia</taxon>
        <taxon>Flavobacteriales</taxon>
        <taxon>Flavobacteriaceae</taxon>
        <taxon>Flavobacterium</taxon>
    </lineage>
</organism>
<sequence length="244" mass="27023">MLQDKNVLITGCSRGLGLEISKELLLCGANVYGVSRTLTPEFNVLLEEYKSSAFFNQFDLHNTNEVEVKIFKEWLNNKITIHGFVNNAAVAYDDIITNMNADALESMYKVNVFSPLLAVKCVLRNMIFNRTKGSIIHISSISVHTGYKGLSMYASSKGALEAFSKNTAREWGEKQIRSNCVVAGFMETEMSSTLSDQQKDRIFKRTSLKIPTTLNSVAKTVSFLLSDGAESITGQNIHVDSGTI</sequence>
<evidence type="ECO:0000313" key="7">
    <source>
        <dbReference type="Proteomes" id="UP000198424"/>
    </source>
</evidence>
<comment type="subunit">
    <text evidence="2">Homotetramer.</text>
</comment>
<dbReference type="STRING" id="991.IW20_06000"/>
<dbReference type="EMBL" id="MUGY01000004">
    <property type="protein sequence ID" value="OXA96807.1"/>
    <property type="molecule type" value="Genomic_DNA"/>
</dbReference>
<comment type="similarity">
    <text evidence="1">Belongs to the short-chain dehydrogenases/reductases (SDR) family.</text>
</comment>
<proteinExistence type="inferred from homology"/>
<dbReference type="AlphaFoldDB" id="A0A086AP32"/>
<dbReference type="Pfam" id="PF13561">
    <property type="entry name" value="adh_short_C2"/>
    <property type="match status" value="1"/>
</dbReference>
<evidence type="ECO:0000256" key="3">
    <source>
        <dbReference type="ARBA" id="ARBA00022857"/>
    </source>
</evidence>
<dbReference type="CDD" id="cd05233">
    <property type="entry name" value="SDR_c"/>
    <property type="match status" value="1"/>
</dbReference>
<dbReference type="PANTHER" id="PTHR44252">
    <property type="entry name" value="D-ERYTHRULOSE REDUCTASE"/>
    <property type="match status" value="1"/>
</dbReference>
<evidence type="ECO:0000256" key="1">
    <source>
        <dbReference type="ARBA" id="ARBA00006484"/>
    </source>
</evidence>
<keyword evidence="7" id="KW-1185">Reference proteome</keyword>
<dbReference type="GO" id="GO:0005997">
    <property type="term" value="P:xylulose metabolic process"/>
    <property type="evidence" value="ECO:0007669"/>
    <property type="project" value="TreeGrafter"/>
</dbReference>
<keyword evidence="3" id="KW-0521">NADP</keyword>
<reference evidence="5 7" key="2">
    <citation type="submission" date="2016-11" db="EMBL/GenBank/DDBJ databases">
        <title>Whole genomes of Flavobacteriaceae.</title>
        <authorList>
            <person name="Stine C."/>
            <person name="Li C."/>
            <person name="Tadesse D."/>
        </authorList>
    </citation>
    <scope>NUCLEOTIDE SEQUENCE [LARGE SCALE GENOMIC DNA]</scope>
    <source>
        <strain evidence="5 7">ATCC 29551</strain>
    </source>
</reference>
<dbReference type="InterPro" id="IPR051737">
    <property type="entry name" value="L-xylulose/Carbonyl_redctase"/>
</dbReference>
<dbReference type="OrthoDB" id="9803333at2"/>